<keyword evidence="2" id="KW-1185">Reference proteome</keyword>
<proteinExistence type="predicted"/>
<dbReference type="AlphaFoldDB" id="A0A8H3J0Q3"/>
<comment type="caution">
    <text evidence="1">The sequence shown here is derived from an EMBL/GenBank/DDBJ whole genome shotgun (WGS) entry which is preliminary data.</text>
</comment>
<dbReference type="EMBL" id="CAJPDR010000516">
    <property type="protein sequence ID" value="CAF9938528.1"/>
    <property type="molecule type" value="Genomic_DNA"/>
</dbReference>
<dbReference type="Proteomes" id="UP000664203">
    <property type="component" value="Unassembled WGS sequence"/>
</dbReference>
<sequence>MANAKPGQAVWHAPLELKWFDTKRGKGQHLDQNVWAICSVLIPTLESDPVFNEAHSACESWTVGVGAAKASKIVSNFMEGRPPSRPQIEVAIMGFVEDPGRQLALRDNGRAIIDSSIASQADIDGREELPVMSGFWVVVRQMGCPVIFVGCLVGDESSIVMGSLSTSDKRFSQYRLEISTKFYFRTPPLLGPNKPTQSIPFTWTDKDEAFEKSCSSLWNQQAAAADI</sequence>
<evidence type="ECO:0000313" key="1">
    <source>
        <dbReference type="EMBL" id="CAF9938528.1"/>
    </source>
</evidence>
<accession>A0A8H3J0Q3</accession>
<gene>
    <name evidence="1" type="ORF">ALECFALPRED_007716</name>
</gene>
<organism evidence="1 2">
    <name type="scientific">Alectoria fallacina</name>
    <dbReference type="NCBI Taxonomy" id="1903189"/>
    <lineage>
        <taxon>Eukaryota</taxon>
        <taxon>Fungi</taxon>
        <taxon>Dikarya</taxon>
        <taxon>Ascomycota</taxon>
        <taxon>Pezizomycotina</taxon>
        <taxon>Lecanoromycetes</taxon>
        <taxon>OSLEUM clade</taxon>
        <taxon>Lecanoromycetidae</taxon>
        <taxon>Lecanorales</taxon>
        <taxon>Lecanorineae</taxon>
        <taxon>Parmeliaceae</taxon>
        <taxon>Alectoria</taxon>
    </lineage>
</organism>
<reference evidence="1" key="1">
    <citation type="submission" date="2021-03" db="EMBL/GenBank/DDBJ databases">
        <authorList>
            <person name="Tagirdzhanova G."/>
        </authorList>
    </citation>
    <scope>NUCLEOTIDE SEQUENCE</scope>
</reference>
<protein>
    <submittedName>
        <fullName evidence="1">Uncharacterized protein</fullName>
    </submittedName>
</protein>
<evidence type="ECO:0000313" key="2">
    <source>
        <dbReference type="Proteomes" id="UP000664203"/>
    </source>
</evidence>
<name>A0A8H3J0Q3_9LECA</name>